<dbReference type="NCBIfam" id="TIGR01850">
    <property type="entry name" value="argC"/>
    <property type="match status" value="1"/>
</dbReference>
<evidence type="ECO:0000313" key="9">
    <source>
        <dbReference type="EMBL" id="EEF58048.1"/>
    </source>
</evidence>
<evidence type="ECO:0000256" key="4">
    <source>
        <dbReference type="ARBA" id="ARBA00022857"/>
    </source>
</evidence>
<evidence type="ECO:0000256" key="6">
    <source>
        <dbReference type="ARBA" id="ARBA00050557"/>
    </source>
</evidence>
<name>B9XQ44_PEDPL</name>
<comment type="pathway">
    <text evidence="1 7">Amino-acid biosynthesis; L-arginine biosynthesis; N(2)-acetyl-L-ornithine from L-glutamate: step 3/4.</text>
</comment>
<dbReference type="Pfam" id="PF22698">
    <property type="entry name" value="Semialdhyde_dhC_1"/>
    <property type="match status" value="1"/>
</dbReference>
<dbReference type="CDD" id="cd23934">
    <property type="entry name" value="AGPR_1_C"/>
    <property type="match status" value="1"/>
</dbReference>
<dbReference type="GO" id="GO:0051287">
    <property type="term" value="F:NAD binding"/>
    <property type="evidence" value="ECO:0007669"/>
    <property type="project" value="InterPro"/>
</dbReference>
<evidence type="ECO:0000256" key="1">
    <source>
        <dbReference type="ARBA" id="ARBA00004862"/>
    </source>
</evidence>
<evidence type="ECO:0000259" key="8">
    <source>
        <dbReference type="SMART" id="SM00859"/>
    </source>
</evidence>
<dbReference type="SMART" id="SM00859">
    <property type="entry name" value="Semialdhyde_dh"/>
    <property type="match status" value="1"/>
</dbReference>
<dbReference type="InterPro" id="IPR050085">
    <property type="entry name" value="AGPR"/>
</dbReference>
<keyword evidence="2 7" id="KW-0055">Arginine biosynthesis</keyword>
<dbReference type="Pfam" id="PF01118">
    <property type="entry name" value="Semialdhyde_dh"/>
    <property type="match status" value="1"/>
</dbReference>
<organism evidence="9 10">
    <name type="scientific">Pedosphaera parvula (strain Ellin514)</name>
    <dbReference type="NCBI Taxonomy" id="320771"/>
    <lineage>
        <taxon>Bacteria</taxon>
        <taxon>Pseudomonadati</taxon>
        <taxon>Verrucomicrobiota</taxon>
        <taxon>Pedosphaerae</taxon>
        <taxon>Pedosphaerales</taxon>
        <taxon>Pedosphaeraceae</taxon>
        <taxon>Pedosphaera</taxon>
    </lineage>
</organism>
<keyword evidence="5 7" id="KW-0560">Oxidoreductase</keyword>
<dbReference type="GO" id="GO:0003942">
    <property type="term" value="F:N-acetyl-gamma-glutamyl-phosphate reductase activity"/>
    <property type="evidence" value="ECO:0007669"/>
    <property type="project" value="UniProtKB-UniRule"/>
</dbReference>
<dbReference type="UniPathway" id="UPA00068">
    <property type="reaction ID" value="UER00108"/>
</dbReference>
<comment type="function">
    <text evidence="7">Catalyzes the NADPH-dependent reduction of N-acetyl-5-glutamyl phosphate to yield N-acetyl-L-glutamate 5-semialdehyde.</text>
</comment>
<evidence type="ECO:0000256" key="5">
    <source>
        <dbReference type="ARBA" id="ARBA00023002"/>
    </source>
</evidence>
<dbReference type="Gene3D" id="3.30.360.10">
    <property type="entry name" value="Dihydrodipicolinate Reductase, domain 2"/>
    <property type="match status" value="1"/>
</dbReference>
<dbReference type="SUPFAM" id="SSF55347">
    <property type="entry name" value="Glyceraldehyde-3-phosphate dehydrogenase-like, C-terminal domain"/>
    <property type="match status" value="1"/>
</dbReference>
<comment type="catalytic activity">
    <reaction evidence="6 7">
        <text>N-acetyl-L-glutamate 5-semialdehyde + phosphate + NADP(+) = N-acetyl-L-glutamyl 5-phosphate + NADPH + H(+)</text>
        <dbReference type="Rhea" id="RHEA:21588"/>
        <dbReference type="ChEBI" id="CHEBI:15378"/>
        <dbReference type="ChEBI" id="CHEBI:29123"/>
        <dbReference type="ChEBI" id="CHEBI:43474"/>
        <dbReference type="ChEBI" id="CHEBI:57783"/>
        <dbReference type="ChEBI" id="CHEBI:57936"/>
        <dbReference type="ChEBI" id="CHEBI:58349"/>
        <dbReference type="EC" id="1.2.1.38"/>
    </reaction>
</comment>
<dbReference type="Gene3D" id="3.40.50.720">
    <property type="entry name" value="NAD(P)-binding Rossmann-like Domain"/>
    <property type="match status" value="1"/>
</dbReference>
<dbReference type="InterPro" id="IPR036291">
    <property type="entry name" value="NAD(P)-bd_dom_sf"/>
</dbReference>
<dbReference type="InterPro" id="IPR000706">
    <property type="entry name" value="AGPR_type-1"/>
</dbReference>
<dbReference type="STRING" id="320771.Cflav_PD1185"/>
<keyword evidence="10" id="KW-1185">Reference proteome</keyword>
<comment type="subcellular location">
    <subcellularLocation>
        <location evidence="7">Cytoplasm</location>
    </subcellularLocation>
</comment>
<dbReference type="EMBL" id="ABOX02000051">
    <property type="protein sequence ID" value="EEF58048.1"/>
    <property type="molecule type" value="Genomic_DNA"/>
</dbReference>
<dbReference type="FunFam" id="3.30.360.10:FF:000014">
    <property type="entry name" value="N-acetyl-gamma-glutamyl-phosphate reductase"/>
    <property type="match status" value="1"/>
</dbReference>
<sequence length="354" mass="38592">MDKKVKVGIVGASGYSGEELVRLLLSHPHVELTAVTSRQYAGQTLAQVFPKFGHLPQSKQLRFTEPNSELLAKQAQLIFLALPHGVSAEYAVPLLQLGCQVIDLSADFRLKSAEIYKEFYAHDHPAPELLATSVYGLPEVYRSAIKKATLIASPGCYPTSVLLPTLPLLRAGIIKHTGIIADSMSGVSGAGRKAEVDYLFVECNESVRPYGIPKHRHLSEIEQELSVAASTPVVIQFTPHLIPINRGILTTLYLAPEKHFSTVAEAEELNRQITACYQAAYANEPFVRILEGKALPDTKNVTGTNVIEIAWRLDHRTGRLIVMSAEDNIVKGASGQAVQSMNIMCGFPETAGLL</sequence>
<evidence type="ECO:0000256" key="7">
    <source>
        <dbReference type="HAMAP-Rule" id="MF_00150"/>
    </source>
</evidence>
<reference evidence="9 10" key="1">
    <citation type="journal article" date="2011" name="J. Bacteriol.">
        <title>Genome sequence of 'Pedosphaera parvula' Ellin514, an aerobic Verrucomicrobial isolate from pasture soil.</title>
        <authorList>
            <person name="Kant R."/>
            <person name="van Passel M.W."/>
            <person name="Sangwan P."/>
            <person name="Palva A."/>
            <person name="Lucas S."/>
            <person name="Copeland A."/>
            <person name="Lapidus A."/>
            <person name="Glavina Del Rio T."/>
            <person name="Dalin E."/>
            <person name="Tice H."/>
            <person name="Bruce D."/>
            <person name="Goodwin L."/>
            <person name="Pitluck S."/>
            <person name="Chertkov O."/>
            <person name="Larimer F.W."/>
            <person name="Land M.L."/>
            <person name="Hauser L."/>
            <person name="Brettin T.S."/>
            <person name="Detter J.C."/>
            <person name="Han S."/>
            <person name="de Vos W.M."/>
            <person name="Janssen P.H."/>
            <person name="Smidt H."/>
        </authorList>
    </citation>
    <scope>NUCLEOTIDE SEQUENCE [LARGE SCALE GENOMIC DNA]</scope>
    <source>
        <strain evidence="9 10">Ellin514</strain>
    </source>
</reference>
<dbReference type="AlphaFoldDB" id="B9XQ44"/>
<dbReference type="PANTHER" id="PTHR32338:SF10">
    <property type="entry name" value="N-ACETYL-GAMMA-GLUTAMYL-PHOSPHATE REDUCTASE, CHLOROPLASTIC-RELATED"/>
    <property type="match status" value="1"/>
</dbReference>
<comment type="caution">
    <text evidence="9">The sequence shown here is derived from an EMBL/GenBank/DDBJ whole genome shotgun (WGS) entry which is preliminary data.</text>
</comment>
<gene>
    <name evidence="7" type="primary">argC</name>
    <name evidence="9" type="ORF">Cflav_PD1185</name>
</gene>
<proteinExistence type="inferred from homology"/>
<dbReference type="SUPFAM" id="SSF51735">
    <property type="entry name" value="NAD(P)-binding Rossmann-fold domains"/>
    <property type="match status" value="1"/>
</dbReference>
<dbReference type="OrthoDB" id="9801289at2"/>
<evidence type="ECO:0000256" key="2">
    <source>
        <dbReference type="ARBA" id="ARBA00022571"/>
    </source>
</evidence>
<dbReference type="RefSeq" id="WP_007417930.1">
    <property type="nucleotide sequence ID" value="NZ_ABOX02000051.1"/>
</dbReference>
<keyword evidence="4 7" id="KW-0521">NADP</keyword>
<dbReference type="InterPro" id="IPR058924">
    <property type="entry name" value="AGPR_dimerisation_dom"/>
</dbReference>
<keyword evidence="3 7" id="KW-0028">Amino-acid biosynthesis</keyword>
<dbReference type="InterPro" id="IPR000534">
    <property type="entry name" value="Semialdehyde_DH_NAD-bd"/>
</dbReference>
<evidence type="ECO:0000256" key="3">
    <source>
        <dbReference type="ARBA" id="ARBA00022605"/>
    </source>
</evidence>
<dbReference type="PANTHER" id="PTHR32338">
    <property type="entry name" value="N-ACETYL-GAMMA-GLUTAMYL-PHOSPHATE REDUCTASE, CHLOROPLASTIC-RELATED-RELATED"/>
    <property type="match status" value="1"/>
</dbReference>
<protein>
    <recommendedName>
        <fullName evidence="7">N-acetyl-gamma-glutamyl-phosphate reductase</fullName>
        <shortName evidence="7">AGPR</shortName>
        <ecNumber evidence="7">1.2.1.38</ecNumber>
    </recommendedName>
    <alternativeName>
        <fullName evidence="7">N-acetyl-glutamate semialdehyde dehydrogenase</fullName>
        <shortName evidence="7">NAGSA dehydrogenase</shortName>
    </alternativeName>
</protein>
<dbReference type="GO" id="GO:0070401">
    <property type="term" value="F:NADP+ binding"/>
    <property type="evidence" value="ECO:0007669"/>
    <property type="project" value="InterPro"/>
</dbReference>
<dbReference type="EC" id="1.2.1.38" evidence="7"/>
<dbReference type="Proteomes" id="UP000003688">
    <property type="component" value="Unassembled WGS sequence"/>
</dbReference>
<accession>B9XQ44</accession>
<keyword evidence="7" id="KW-0963">Cytoplasm</keyword>
<evidence type="ECO:0000313" key="10">
    <source>
        <dbReference type="Proteomes" id="UP000003688"/>
    </source>
</evidence>
<dbReference type="GO" id="GO:0005737">
    <property type="term" value="C:cytoplasm"/>
    <property type="evidence" value="ECO:0007669"/>
    <property type="project" value="UniProtKB-SubCell"/>
</dbReference>
<feature type="active site" evidence="7">
    <location>
        <position position="156"/>
    </location>
</feature>
<dbReference type="CDD" id="cd17895">
    <property type="entry name" value="AGPR_1_N"/>
    <property type="match status" value="1"/>
</dbReference>
<comment type="similarity">
    <text evidence="7">Belongs to the NAGSA dehydrogenase family. Type 1 subfamily.</text>
</comment>
<dbReference type="GO" id="GO:0006526">
    <property type="term" value="P:L-arginine biosynthetic process"/>
    <property type="evidence" value="ECO:0007669"/>
    <property type="project" value="UniProtKB-UniRule"/>
</dbReference>
<dbReference type="HAMAP" id="MF_00150">
    <property type="entry name" value="ArgC_type1"/>
    <property type="match status" value="1"/>
</dbReference>
<feature type="domain" description="Semialdehyde dehydrogenase NAD-binding" evidence="8">
    <location>
        <begin position="6"/>
        <end position="148"/>
    </location>
</feature>